<evidence type="ECO:0008006" key="5">
    <source>
        <dbReference type="Google" id="ProtNLM"/>
    </source>
</evidence>
<feature type="transmembrane region" description="Helical" evidence="2">
    <location>
        <begin position="333"/>
        <end position="355"/>
    </location>
</feature>
<feature type="compositionally biased region" description="Low complexity" evidence="1">
    <location>
        <begin position="513"/>
        <end position="524"/>
    </location>
</feature>
<keyword evidence="2" id="KW-0812">Transmembrane</keyword>
<feature type="transmembrane region" description="Helical" evidence="2">
    <location>
        <begin position="182"/>
        <end position="203"/>
    </location>
</feature>
<comment type="caution">
    <text evidence="3">The sequence shown here is derived from an EMBL/GenBank/DDBJ whole genome shotgun (WGS) entry which is preliminary data.</text>
</comment>
<reference evidence="3 4" key="1">
    <citation type="submission" date="2024-02" db="EMBL/GenBank/DDBJ databases">
        <authorList>
            <person name="Daric V."/>
            <person name="Darras S."/>
        </authorList>
    </citation>
    <scope>NUCLEOTIDE SEQUENCE [LARGE SCALE GENOMIC DNA]</scope>
</reference>
<keyword evidence="4" id="KW-1185">Reference proteome</keyword>
<evidence type="ECO:0000256" key="2">
    <source>
        <dbReference type="SAM" id="Phobius"/>
    </source>
</evidence>
<accession>A0ABP0GQK1</accession>
<keyword evidence="2" id="KW-1133">Transmembrane helix</keyword>
<feature type="region of interest" description="Disordered" evidence="1">
    <location>
        <begin position="499"/>
        <end position="533"/>
    </location>
</feature>
<dbReference type="EMBL" id="CAWYQH010000141">
    <property type="protein sequence ID" value="CAK8693927.1"/>
    <property type="molecule type" value="Genomic_DNA"/>
</dbReference>
<sequence length="533" mass="60095">MATITLFMTTRTYVTTNGRDCHVQSRTFVWLPWIVLIAFSILFQVLLMALFIAPLIRHDRNRRASLRTQQRLSRRSVRLIRRVTIATVICVISDTAAGIVTFVTNVKLNSAILWSNFVYDVNLVINLVSIIVSFSDWRPRLFIYCDSDSSSQKTEMSLKERVAAKRDIKHDIMDTLSMETKFVLLESTLSIATCIVLYIAIALSCHACRYKTAEPRSQSVESLRARRNLPSTSHQVDGIVANVAVNSNRSAALRRLIVASAWLVVVKCLLEQLNLLSTTIDIGFMVSCDIIIRINVILYTIPLTTEYVFLWVRQRVIYLHPIIYHRTTKCTKAASWMVLVVLVIGQISTLTLFMVNEQYDDVSVVNVTNSFCEARSAVAFPYAIPWIVLAAFTLSFQIIFLALFGKPLVTRSNTIQHVISARGRPKRNIYPLLKRVFVASGACFITDMMMIAGTLAAQDVVIVSVILDINLVIKMICLLLTYPDWMKRLLPCLFQSNDTPTTSRRNTRSKAGISSSRSPISSISTNVETLDDC</sequence>
<protein>
    <recommendedName>
        <fullName evidence="5">G-protein coupled receptors family 1 profile domain-containing protein</fullName>
    </recommendedName>
</protein>
<keyword evidence="2" id="KW-0472">Membrane</keyword>
<feature type="transmembrane region" description="Helical" evidence="2">
    <location>
        <begin position="461"/>
        <end position="482"/>
    </location>
</feature>
<dbReference type="Proteomes" id="UP001642483">
    <property type="component" value="Unassembled WGS sequence"/>
</dbReference>
<feature type="transmembrane region" description="Helical" evidence="2">
    <location>
        <begin position="432"/>
        <end position="455"/>
    </location>
</feature>
<evidence type="ECO:0000313" key="3">
    <source>
        <dbReference type="EMBL" id="CAK8693927.1"/>
    </source>
</evidence>
<feature type="transmembrane region" description="Helical" evidence="2">
    <location>
        <begin position="79"/>
        <end position="100"/>
    </location>
</feature>
<proteinExistence type="predicted"/>
<feature type="transmembrane region" description="Helical" evidence="2">
    <location>
        <begin position="383"/>
        <end position="404"/>
    </location>
</feature>
<feature type="transmembrane region" description="Helical" evidence="2">
    <location>
        <begin position="290"/>
        <end position="312"/>
    </location>
</feature>
<feature type="transmembrane region" description="Helical" evidence="2">
    <location>
        <begin position="112"/>
        <end position="134"/>
    </location>
</feature>
<organism evidence="3 4">
    <name type="scientific">Clavelina lepadiformis</name>
    <name type="common">Light-bulb sea squirt</name>
    <name type="synonym">Ascidia lepadiformis</name>
    <dbReference type="NCBI Taxonomy" id="159417"/>
    <lineage>
        <taxon>Eukaryota</taxon>
        <taxon>Metazoa</taxon>
        <taxon>Chordata</taxon>
        <taxon>Tunicata</taxon>
        <taxon>Ascidiacea</taxon>
        <taxon>Aplousobranchia</taxon>
        <taxon>Clavelinidae</taxon>
        <taxon>Clavelina</taxon>
    </lineage>
</organism>
<feature type="transmembrane region" description="Helical" evidence="2">
    <location>
        <begin position="33"/>
        <end position="58"/>
    </location>
</feature>
<evidence type="ECO:0000256" key="1">
    <source>
        <dbReference type="SAM" id="MobiDB-lite"/>
    </source>
</evidence>
<gene>
    <name evidence="3" type="ORF">CVLEPA_LOCUS27211</name>
</gene>
<evidence type="ECO:0000313" key="4">
    <source>
        <dbReference type="Proteomes" id="UP001642483"/>
    </source>
</evidence>
<name>A0ABP0GQK1_CLALP</name>